<feature type="compositionally biased region" description="Polar residues" evidence="6">
    <location>
        <begin position="418"/>
        <end position="430"/>
    </location>
</feature>
<keyword evidence="4 5" id="KW-0440">LIM domain</keyword>
<feature type="compositionally biased region" description="Acidic residues" evidence="6">
    <location>
        <begin position="666"/>
        <end position="677"/>
    </location>
</feature>
<gene>
    <name evidence="8" type="ORF">HGRIS_011615</name>
</gene>
<feature type="compositionally biased region" description="Polar residues" evidence="6">
    <location>
        <begin position="935"/>
        <end position="954"/>
    </location>
</feature>
<dbReference type="PROSITE" id="PS00478">
    <property type="entry name" value="LIM_DOMAIN_1"/>
    <property type="match status" value="1"/>
</dbReference>
<dbReference type="InterPro" id="IPR001781">
    <property type="entry name" value="Znf_LIM"/>
</dbReference>
<feature type="compositionally biased region" description="Low complexity" evidence="6">
    <location>
        <begin position="726"/>
        <end position="736"/>
    </location>
</feature>
<feature type="domain" description="LIM zinc-binding" evidence="7">
    <location>
        <begin position="1089"/>
        <end position="1148"/>
    </location>
</feature>
<dbReference type="Gene3D" id="2.10.110.10">
    <property type="entry name" value="Cysteine Rich Protein"/>
    <property type="match status" value="3"/>
</dbReference>
<feature type="compositionally biased region" description="Low complexity" evidence="6">
    <location>
        <begin position="28"/>
        <end position="38"/>
    </location>
</feature>
<feature type="compositionally biased region" description="Basic and acidic residues" evidence="6">
    <location>
        <begin position="486"/>
        <end position="496"/>
    </location>
</feature>
<feature type="compositionally biased region" description="Polar residues" evidence="6">
    <location>
        <begin position="796"/>
        <end position="806"/>
    </location>
</feature>
<evidence type="ECO:0000256" key="1">
    <source>
        <dbReference type="ARBA" id="ARBA00022723"/>
    </source>
</evidence>
<keyword evidence="2" id="KW-0677">Repeat</keyword>
<evidence type="ECO:0000313" key="8">
    <source>
        <dbReference type="EMBL" id="KAL0959951.1"/>
    </source>
</evidence>
<name>A0ABR3JXW0_9AGAR</name>
<feature type="compositionally biased region" description="Pro residues" evidence="6">
    <location>
        <begin position="78"/>
        <end position="88"/>
    </location>
</feature>
<feature type="region of interest" description="Disordered" evidence="6">
    <location>
        <begin position="14"/>
        <end position="985"/>
    </location>
</feature>
<feature type="compositionally biased region" description="Low complexity" evidence="6">
    <location>
        <begin position="282"/>
        <end position="305"/>
    </location>
</feature>
<keyword evidence="9" id="KW-1185">Reference proteome</keyword>
<feature type="domain" description="LIM zinc-binding" evidence="7">
    <location>
        <begin position="1241"/>
        <end position="1302"/>
    </location>
</feature>
<evidence type="ECO:0000256" key="5">
    <source>
        <dbReference type="PROSITE-ProRule" id="PRU00125"/>
    </source>
</evidence>
<evidence type="ECO:0000256" key="4">
    <source>
        <dbReference type="ARBA" id="ARBA00023038"/>
    </source>
</evidence>
<proteinExistence type="predicted"/>
<evidence type="ECO:0000259" key="7">
    <source>
        <dbReference type="PROSITE" id="PS50023"/>
    </source>
</evidence>
<dbReference type="PANTHER" id="PTHR24205:SF16">
    <property type="entry name" value="GH01042P-RELATED"/>
    <property type="match status" value="1"/>
</dbReference>
<dbReference type="Proteomes" id="UP001556367">
    <property type="component" value="Unassembled WGS sequence"/>
</dbReference>
<feature type="compositionally biased region" description="Low complexity" evidence="6">
    <location>
        <begin position="431"/>
        <end position="458"/>
    </location>
</feature>
<feature type="compositionally biased region" description="Polar residues" evidence="6">
    <location>
        <begin position="352"/>
        <end position="366"/>
    </location>
</feature>
<feature type="compositionally biased region" description="Low complexity" evidence="6">
    <location>
        <begin position="649"/>
        <end position="665"/>
    </location>
</feature>
<dbReference type="PANTHER" id="PTHR24205">
    <property type="entry name" value="FOUR AND A HALF LIM DOMAINS PROTEIN"/>
    <property type="match status" value="1"/>
</dbReference>
<feature type="compositionally biased region" description="Low complexity" evidence="6">
    <location>
        <begin position="868"/>
        <end position="900"/>
    </location>
</feature>
<feature type="compositionally biased region" description="Low complexity" evidence="6">
    <location>
        <begin position="743"/>
        <end position="770"/>
    </location>
</feature>
<feature type="compositionally biased region" description="Polar residues" evidence="6">
    <location>
        <begin position="143"/>
        <end position="157"/>
    </location>
</feature>
<feature type="compositionally biased region" description="Pro residues" evidence="6">
    <location>
        <begin position="159"/>
        <end position="174"/>
    </location>
</feature>
<dbReference type="SUPFAM" id="SSF57716">
    <property type="entry name" value="Glucocorticoid receptor-like (DNA-binding domain)"/>
    <property type="match status" value="4"/>
</dbReference>
<protein>
    <recommendedName>
        <fullName evidence="7">LIM zinc-binding domain-containing protein</fullName>
    </recommendedName>
</protein>
<evidence type="ECO:0000313" key="9">
    <source>
        <dbReference type="Proteomes" id="UP001556367"/>
    </source>
</evidence>
<feature type="compositionally biased region" description="Pro residues" evidence="6">
    <location>
        <begin position="39"/>
        <end position="55"/>
    </location>
</feature>
<dbReference type="Pfam" id="PF00412">
    <property type="entry name" value="LIM"/>
    <property type="match status" value="2"/>
</dbReference>
<dbReference type="SMART" id="SM00132">
    <property type="entry name" value="LIM"/>
    <property type="match status" value="3"/>
</dbReference>
<keyword evidence="1 5" id="KW-0479">Metal-binding</keyword>
<feature type="region of interest" description="Disordered" evidence="6">
    <location>
        <begin position="1019"/>
        <end position="1079"/>
    </location>
</feature>
<feature type="compositionally biased region" description="Polar residues" evidence="6">
    <location>
        <begin position="103"/>
        <end position="113"/>
    </location>
</feature>
<evidence type="ECO:0000256" key="2">
    <source>
        <dbReference type="ARBA" id="ARBA00022737"/>
    </source>
</evidence>
<dbReference type="EMBL" id="JASNQZ010000002">
    <property type="protein sequence ID" value="KAL0959951.1"/>
    <property type="molecule type" value="Genomic_DNA"/>
</dbReference>
<keyword evidence="3 5" id="KW-0862">Zinc</keyword>
<dbReference type="PROSITE" id="PS50023">
    <property type="entry name" value="LIM_DOMAIN_2"/>
    <property type="match status" value="2"/>
</dbReference>
<organism evidence="8 9">
    <name type="scientific">Hohenbuehelia grisea</name>
    <dbReference type="NCBI Taxonomy" id="104357"/>
    <lineage>
        <taxon>Eukaryota</taxon>
        <taxon>Fungi</taxon>
        <taxon>Dikarya</taxon>
        <taxon>Basidiomycota</taxon>
        <taxon>Agaricomycotina</taxon>
        <taxon>Agaricomycetes</taxon>
        <taxon>Agaricomycetidae</taxon>
        <taxon>Agaricales</taxon>
        <taxon>Pleurotineae</taxon>
        <taxon>Pleurotaceae</taxon>
        <taxon>Hohenbuehelia</taxon>
    </lineage>
</organism>
<accession>A0ABR3JXW0</accession>
<feature type="compositionally biased region" description="Polar residues" evidence="6">
    <location>
        <begin position="541"/>
        <end position="579"/>
    </location>
</feature>
<dbReference type="CDD" id="cd08368">
    <property type="entry name" value="LIM"/>
    <property type="match status" value="3"/>
</dbReference>
<feature type="compositionally biased region" description="Polar residues" evidence="6">
    <location>
        <begin position="836"/>
        <end position="853"/>
    </location>
</feature>
<evidence type="ECO:0000256" key="6">
    <source>
        <dbReference type="SAM" id="MobiDB-lite"/>
    </source>
</evidence>
<evidence type="ECO:0000256" key="3">
    <source>
        <dbReference type="ARBA" id="ARBA00022833"/>
    </source>
</evidence>
<reference evidence="9" key="1">
    <citation type="submission" date="2024-06" db="EMBL/GenBank/DDBJ databases">
        <title>Multi-omics analyses provide insights into the biosynthesis of the anticancer antibiotic pleurotin in Hohenbuehelia grisea.</title>
        <authorList>
            <person name="Weaver J.A."/>
            <person name="Alberti F."/>
        </authorList>
    </citation>
    <scope>NUCLEOTIDE SEQUENCE [LARGE SCALE GENOMIC DNA]</scope>
    <source>
        <strain evidence="9">T-177</strain>
    </source>
</reference>
<sequence>MSYYSQQPYQQPQNIYQQLHLNQPPAGYQIYQQQTQPYPQQPQPPQQHPQHPQHPVPGQFYQNQPPSQPYHQQAQQPYPAPTPVPSQTPAPGFQYAQPRYATPHQQPQPQRQGTGYVPTHSYAQSVPSIHPYAPPPGSYAATHHQQYPPQYASNVTASPIPPPSAQDNRPLPPPRRGETLPSLNPGVNGNIPPTSAFAQLRSRGHAPSASFSSPSTTSTSTFASAQPPQLGRAQSVAVHAPSARQYAPPVAPSASLPGSTPSQLPPHFASSALGGYSQAANSPSPLHSSPSRSSPTRRPLPAPSAGSRIVNDEASTSPDASRPSKHHSMPAFGISSGQSSDNNAAFAVTGQAVRSPSPVKSFQQGFSHPRDWSQDSDTTDIPGRRSPTKRRASPPRFNPQGDDGTTDFDRSTGIKLVSPSSGSFSFNEQESNPSPVTPSSASTSSLNSSDPTASSDTPPTSPTKKFVPLWKRALGVGKLSRSNSKSADKATLKSSEEIGEAPSVGPSELGRESTDGPEANASASEPRASGMRRPLPKPAGQTGSQIQSTAKPSWVQSPSAFPLQQTHPDPQSRISQHQQPYTSPPTSHAPPTPSRTNSSFHRRESARDGSVSPVRPSGTLTTVGEEEHNSSVEYDATDAYSGIFKTGTSSADSSMSSSAKRLAGSADEEDEDSDEEESHLAYDESMHSTSTADDDSSSVPPAPSPQYGIRDLPNVRQSAFAPPVTSSPVRPQVTSQPQPPSQPQIMPNQSRTTSGHTWGSSNGSGSTASGSGLGRQTSMSRGLPRPPAMDRGGSSPGQTPVSANVTSRQGQFGGQGNNAGSSQSMTLRFAAMGLNSGATGTNGSRTSESSNGQWPAGVPQLPRAPVVGTRSTGSSGFSNSSAYTPTSTSSRGPSSQPGSRGRSDMINLDDAPPVGLRGRTPSPARGQSGARYSSPEKSQSRPLPQVQPRSQPSMPNYYGRTPAPPPSALPPRINIESPAPMGGRARTADIPRIEFNSEGDIDDNQPGAGPAINVSAPMISISGVGDDDDDDDVPGGGPQINVSGPGDDDDDSGGGFQINVSGPDDAENPSPATRSPAKRPLPPIYRGALVCAGCGKALVGRIVSAMGLRWHPNCFKCTVCSELLEHVSSFEHEGRPYCHLDYHENFAPRCYSCKTAIIEERFISLDDPALGLRTYHEQHFFCAECGDPFITPTTARRRQAGGELELNVNGDGQFVLDDDVGFTVYKGHPYCEACHVRLRMPKCKKCKKSIRDGMQAVEALGSKWCWGCFVCAGCDRPFDDPSFFQHEGLPFCERCFSIILRNNI</sequence>
<feature type="compositionally biased region" description="Polar residues" evidence="6">
    <location>
        <begin position="181"/>
        <end position="197"/>
    </location>
</feature>
<feature type="compositionally biased region" description="Low complexity" evidence="6">
    <location>
        <begin position="206"/>
        <end position="225"/>
    </location>
</feature>
<comment type="caution">
    <text evidence="8">The sequence shown here is derived from an EMBL/GenBank/DDBJ whole genome shotgun (WGS) entry which is preliminary data.</text>
</comment>